<organism evidence="8 9">
    <name type="scientific">Amycolatopsis rhizosphaerae</name>
    <dbReference type="NCBI Taxonomy" id="2053003"/>
    <lineage>
        <taxon>Bacteria</taxon>
        <taxon>Bacillati</taxon>
        <taxon>Actinomycetota</taxon>
        <taxon>Actinomycetes</taxon>
        <taxon>Pseudonocardiales</taxon>
        <taxon>Pseudonocardiaceae</taxon>
        <taxon>Amycolatopsis</taxon>
    </lineage>
</organism>
<dbReference type="SUPFAM" id="SSF103473">
    <property type="entry name" value="MFS general substrate transporter"/>
    <property type="match status" value="1"/>
</dbReference>
<evidence type="ECO:0000256" key="2">
    <source>
        <dbReference type="ARBA" id="ARBA00022475"/>
    </source>
</evidence>
<keyword evidence="5 6" id="KW-0472">Membrane</keyword>
<dbReference type="Gene3D" id="1.20.1250.20">
    <property type="entry name" value="MFS general substrate transporter like domains"/>
    <property type="match status" value="1"/>
</dbReference>
<reference evidence="8 9" key="1">
    <citation type="submission" date="2019-07" db="EMBL/GenBank/DDBJ databases">
        <authorList>
            <person name="Duangmal K."/>
            <person name="Teo W.F.A."/>
        </authorList>
    </citation>
    <scope>NUCLEOTIDE SEQUENCE [LARGE SCALE GENOMIC DNA]</scope>
    <source>
        <strain evidence="8 9">TBRC 6029</strain>
    </source>
</reference>
<feature type="domain" description="Major facilitator superfamily (MFS) profile" evidence="7">
    <location>
        <begin position="4"/>
        <end position="153"/>
    </location>
</feature>
<keyword evidence="9" id="KW-1185">Reference proteome</keyword>
<dbReference type="InterPro" id="IPR011701">
    <property type="entry name" value="MFS"/>
</dbReference>
<dbReference type="InterPro" id="IPR020846">
    <property type="entry name" value="MFS_dom"/>
</dbReference>
<evidence type="ECO:0000313" key="9">
    <source>
        <dbReference type="Proteomes" id="UP000320011"/>
    </source>
</evidence>
<evidence type="ECO:0000256" key="3">
    <source>
        <dbReference type="ARBA" id="ARBA00022692"/>
    </source>
</evidence>
<feature type="transmembrane region" description="Helical" evidence="6">
    <location>
        <begin position="43"/>
        <end position="62"/>
    </location>
</feature>
<name>A0A558B273_9PSEU</name>
<dbReference type="InterPro" id="IPR050189">
    <property type="entry name" value="MFS_Efflux_Transporters"/>
</dbReference>
<feature type="transmembrane region" description="Helical" evidence="6">
    <location>
        <begin position="95"/>
        <end position="119"/>
    </location>
</feature>
<dbReference type="PANTHER" id="PTHR43124:SF10">
    <property type="entry name" value="PURINE EFFLUX PUMP PBUE"/>
    <property type="match status" value="1"/>
</dbReference>
<gene>
    <name evidence="8" type="ORF">FNH05_29020</name>
</gene>
<keyword evidence="2" id="KW-1003">Cell membrane</keyword>
<evidence type="ECO:0000256" key="6">
    <source>
        <dbReference type="SAM" id="Phobius"/>
    </source>
</evidence>
<dbReference type="OrthoDB" id="9814237at2"/>
<dbReference type="Proteomes" id="UP000320011">
    <property type="component" value="Unassembled WGS sequence"/>
</dbReference>
<evidence type="ECO:0000259" key="7">
    <source>
        <dbReference type="PROSITE" id="PS50850"/>
    </source>
</evidence>
<evidence type="ECO:0000313" key="8">
    <source>
        <dbReference type="EMBL" id="TVT30612.1"/>
    </source>
</evidence>
<evidence type="ECO:0000256" key="4">
    <source>
        <dbReference type="ARBA" id="ARBA00022989"/>
    </source>
</evidence>
<keyword evidence="4 6" id="KW-1133">Transmembrane helix</keyword>
<accession>A0A558B273</accession>
<keyword evidence="3 6" id="KW-0812">Transmembrane</keyword>
<evidence type="ECO:0000256" key="1">
    <source>
        <dbReference type="ARBA" id="ARBA00004651"/>
    </source>
</evidence>
<feature type="transmembrane region" description="Helical" evidence="6">
    <location>
        <begin position="131"/>
        <end position="150"/>
    </location>
</feature>
<protein>
    <submittedName>
        <fullName evidence="8">MFS transporter</fullName>
    </submittedName>
</protein>
<feature type="non-terminal residue" evidence="8">
    <location>
        <position position="153"/>
    </location>
</feature>
<dbReference type="PROSITE" id="PS50850">
    <property type="entry name" value="MFS"/>
    <property type="match status" value="1"/>
</dbReference>
<dbReference type="AlphaFoldDB" id="A0A558B273"/>
<proteinExistence type="predicted"/>
<dbReference type="Pfam" id="PF07690">
    <property type="entry name" value="MFS_1"/>
    <property type="match status" value="1"/>
</dbReference>
<sequence length="153" mass="14805">MPGRIAVLTVATFAVGTDAFVINGVLPQISASLHVGVGTAGQLVSVFALAYAVLSPVLAAATGTWPRRAVLLGAFGLFVLGNALTALAPGYGFALAARVVAAAGAAAITPTASGVAAALAPPERRGSAMSLVTLGLVSSTALGVPLGTLLGSL</sequence>
<dbReference type="EMBL" id="VJWX01000410">
    <property type="protein sequence ID" value="TVT30612.1"/>
    <property type="molecule type" value="Genomic_DNA"/>
</dbReference>
<feature type="transmembrane region" description="Helical" evidence="6">
    <location>
        <begin position="69"/>
        <end position="89"/>
    </location>
</feature>
<dbReference type="PANTHER" id="PTHR43124">
    <property type="entry name" value="PURINE EFFLUX PUMP PBUE"/>
    <property type="match status" value="1"/>
</dbReference>
<dbReference type="InterPro" id="IPR036259">
    <property type="entry name" value="MFS_trans_sf"/>
</dbReference>
<comment type="subcellular location">
    <subcellularLocation>
        <location evidence="1">Cell membrane</location>
        <topology evidence="1">Multi-pass membrane protein</topology>
    </subcellularLocation>
</comment>
<dbReference type="GO" id="GO:0005886">
    <property type="term" value="C:plasma membrane"/>
    <property type="evidence" value="ECO:0007669"/>
    <property type="project" value="UniProtKB-SubCell"/>
</dbReference>
<dbReference type="GO" id="GO:0022857">
    <property type="term" value="F:transmembrane transporter activity"/>
    <property type="evidence" value="ECO:0007669"/>
    <property type="project" value="InterPro"/>
</dbReference>
<reference evidence="8 9" key="2">
    <citation type="submission" date="2019-08" db="EMBL/GenBank/DDBJ databases">
        <title>Amycolatopsis acidicola sp. nov., isolated from peat swamp forest soil.</title>
        <authorList>
            <person name="Srisuk N."/>
        </authorList>
    </citation>
    <scope>NUCLEOTIDE SEQUENCE [LARGE SCALE GENOMIC DNA]</scope>
    <source>
        <strain evidence="8 9">TBRC 6029</strain>
    </source>
</reference>
<evidence type="ECO:0000256" key="5">
    <source>
        <dbReference type="ARBA" id="ARBA00023136"/>
    </source>
</evidence>
<comment type="caution">
    <text evidence="8">The sequence shown here is derived from an EMBL/GenBank/DDBJ whole genome shotgun (WGS) entry which is preliminary data.</text>
</comment>